<dbReference type="EMBL" id="LSMT01000567">
    <property type="protein sequence ID" value="PFX16186.1"/>
    <property type="molecule type" value="Genomic_DNA"/>
</dbReference>
<gene>
    <name evidence="1" type="primary">G2E3</name>
    <name evidence="1" type="ORF">AWC38_SpisGene19550</name>
</gene>
<evidence type="ECO:0000313" key="2">
    <source>
        <dbReference type="Proteomes" id="UP000225706"/>
    </source>
</evidence>
<keyword evidence="2" id="KW-1185">Reference proteome</keyword>
<reference evidence="2" key="1">
    <citation type="journal article" date="2017" name="bioRxiv">
        <title>Comparative analysis of the genomes of Stylophora pistillata and Acropora digitifera provides evidence for extensive differences between species of corals.</title>
        <authorList>
            <person name="Voolstra C.R."/>
            <person name="Li Y."/>
            <person name="Liew Y.J."/>
            <person name="Baumgarten S."/>
            <person name="Zoccola D."/>
            <person name="Flot J.-F."/>
            <person name="Tambutte S."/>
            <person name="Allemand D."/>
            <person name="Aranda M."/>
        </authorList>
    </citation>
    <scope>NUCLEOTIDE SEQUENCE [LARGE SCALE GENOMIC DNA]</scope>
</reference>
<protein>
    <submittedName>
        <fullName evidence="1">G2/M phase-specific E3 ubiquitin-protein ligase</fullName>
    </submittedName>
</protein>
<comment type="caution">
    <text evidence="1">The sequence shown here is derived from an EMBL/GenBank/DDBJ whole genome shotgun (WGS) entry which is preliminary data.</text>
</comment>
<proteinExistence type="predicted"/>
<dbReference type="Proteomes" id="UP000225706">
    <property type="component" value="Unassembled WGS sequence"/>
</dbReference>
<dbReference type="AlphaFoldDB" id="A0A2B4RG87"/>
<accession>A0A2B4RG87</accession>
<evidence type="ECO:0000313" key="1">
    <source>
        <dbReference type="EMBL" id="PFX16186.1"/>
    </source>
</evidence>
<dbReference type="OrthoDB" id="2384350at2759"/>
<dbReference type="STRING" id="50429.A0A2B4RG87"/>
<sequence>MLDADTVEKAKESIVEGNRLTVLDLAGTLAMPIEKLDGVKKMVAAVSRWFVLGRCKPALESFRDDKLTVETMEKVFKPNKSLVGSSKRVTESLVLSGWSDYLQDIKDAEDQEESKITLSDILFFSTGCKVLPQREMPVTIEFLHEPATQGLPTKVSQSKYMFKRLPVIHGDYESLKADMAFGILNSQGFGTA</sequence>
<organism evidence="1 2">
    <name type="scientific">Stylophora pistillata</name>
    <name type="common">Smooth cauliflower coral</name>
    <dbReference type="NCBI Taxonomy" id="50429"/>
    <lineage>
        <taxon>Eukaryota</taxon>
        <taxon>Metazoa</taxon>
        <taxon>Cnidaria</taxon>
        <taxon>Anthozoa</taxon>
        <taxon>Hexacorallia</taxon>
        <taxon>Scleractinia</taxon>
        <taxon>Astrocoeniina</taxon>
        <taxon>Pocilloporidae</taxon>
        <taxon>Stylophora</taxon>
    </lineage>
</organism>
<name>A0A2B4RG87_STYPI</name>